<feature type="compositionally biased region" description="Polar residues" evidence="1">
    <location>
        <begin position="70"/>
        <end position="92"/>
    </location>
</feature>
<evidence type="ECO:0008006" key="5">
    <source>
        <dbReference type="Google" id="ProtNLM"/>
    </source>
</evidence>
<proteinExistence type="predicted"/>
<protein>
    <recommendedName>
        <fullName evidence="5">Proteophosphoglycan ppg4</fullName>
    </recommendedName>
</protein>
<dbReference type="Proteomes" id="UP000295096">
    <property type="component" value="Unassembled WGS sequence"/>
</dbReference>
<gene>
    <name evidence="3" type="ORF">E2C06_22445</name>
</gene>
<sequence>MIRNIAMGLVAATLVAAPALAQRDGTPGNPPSTATQRTLDRATGSAPTPADGTRGNPPGTAAGRAIDRATGSNTTGANPSHGTGVSRTPMNDTTHRGTTGTTTAPAR</sequence>
<feature type="region of interest" description="Disordered" evidence="1">
    <location>
        <begin position="19"/>
        <end position="107"/>
    </location>
</feature>
<evidence type="ECO:0000256" key="2">
    <source>
        <dbReference type="SAM" id="SignalP"/>
    </source>
</evidence>
<evidence type="ECO:0000313" key="3">
    <source>
        <dbReference type="EMBL" id="TDH60384.1"/>
    </source>
</evidence>
<dbReference type="OrthoDB" id="8021018at2"/>
<evidence type="ECO:0000313" key="4">
    <source>
        <dbReference type="Proteomes" id="UP000295096"/>
    </source>
</evidence>
<organism evidence="3 4">
    <name type="scientific">Dankookia rubra</name>
    <dbReference type="NCBI Taxonomy" id="1442381"/>
    <lineage>
        <taxon>Bacteria</taxon>
        <taxon>Pseudomonadati</taxon>
        <taxon>Pseudomonadota</taxon>
        <taxon>Alphaproteobacteria</taxon>
        <taxon>Acetobacterales</taxon>
        <taxon>Roseomonadaceae</taxon>
        <taxon>Dankookia</taxon>
    </lineage>
</organism>
<dbReference type="EMBL" id="SMSJ01000039">
    <property type="protein sequence ID" value="TDH60384.1"/>
    <property type="molecule type" value="Genomic_DNA"/>
</dbReference>
<comment type="caution">
    <text evidence="3">The sequence shown here is derived from an EMBL/GenBank/DDBJ whole genome shotgun (WGS) entry which is preliminary data.</text>
</comment>
<accession>A0A4R5QBD5</accession>
<keyword evidence="2" id="KW-0732">Signal</keyword>
<reference evidence="3 4" key="1">
    <citation type="journal article" date="2016" name="J. Microbiol.">
        <title>Dankookia rubra gen. nov., sp. nov., an alphaproteobacterium isolated from sediment of a shallow stream.</title>
        <authorList>
            <person name="Kim W.H."/>
            <person name="Kim D.H."/>
            <person name="Kang K."/>
            <person name="Ahn T.Y."/>
        </authorList>
    </citation>
    <scope>NUCLEOTIDE SEQUENCE [LARGE SCALE GENOMIC DNA]</scope>
    <source>
        <strain evidence="3 4">JCM30602</strain>
    </source>
</reference>
<dbReference type="RefSeq" id="WP_133290841.1">
    <property type="nucleotide sequence ID" value="NZ_SMSJ01000039.1"/>
</dbReference>
<evidence type="ECO:0000256" key="1">
    <source>
        <dbReference type="SAM" id="MobiDB-lite"/>
    </source>
</evidence>
<feature type="compositionally biased region" description="Low complexity" evidence="1">
    <location>
        <begin position="96"/>
        <end position="107"/>
    </location>
</feature>
<name>A0A4R5QBD5_9PROT</name>
<dbReference type="AlphaFoldDB" id="A0A4R5QBD5"/>
<feature type="chain" id="PRO_5020717362" description="Proteophosphoglycan ppg4" evidence="2">
    <location>
        <begin position="22"/>
        <end position="107"/>
    </location>
</feature>
<feature type="signal peptide" evidence="2">
    <location>
        <begin position="1"/>
        <end position="21"/>
    </location>
</feature>
<keyword evidence="4" id="KW-1185">Reference proteome</keyword>